<dbReference type="OrthoDB" id="384507at2"/>
<accession>A0A449BE19</accession>
<proteinExistence type="predicted"/>
<dbReference type="EMBL" id="LR215048">
    <property type="protein sequence ID" value="VEU80704.1"/>
    <property type="molecule type" value="Genomic_DNA"/>
</dbReference>
<dbReference type="AlphaFoldDB" id="A0A449BE19"/>
<reference evidence="1 2" key="1">
    <citation type="submission" date="2019-01" db="EMBL/GenBank/DDBJ databases">
        <authorList>
            <consortium name="Pathogen Informatics"/>
        </authorList>
    </citation>
    <scope>NUCLEOTIDE SEQUENCE [LARGE SCALE GENOMIC DNA]</scope>
    <source>
        <strain evidence="1 2">NCTC10138</strain>
    </source>
</reference>
<dbReference type="STRING" id="1278311.GCA_000428705_00309"/>
<name>A0A449BE19_HAPAX</name>
<evidence type="ECO:0000313" key="1">
    <source>
        <dbReference type="EMBL" id="VEU80704.1"/>
    </source>
</evidence>
<sequence>MNEILKYISEITNEGKKYQLDTTYKTLLQVDEIIKYYVKNTEKEHAAVVIDIYGLLQSLFVGIDSLYSLTIGITSNKFYINVNQNKTLNGLKHIRNDIVGHPTNRRYGQNGIGYSIINMEELTYNEFKYVTYVFIDGSFKTKETNVNLLELTSEYDKEKTIIIDRLGEFLNKEVTTINLDEEIKQMFIEPSLYNLNKIKDKFIDNYGNLSNHRFMWRLELVELALEWNNDDPEINNLIKYILKLQVLKLWEIANDMENKYSRLPYVKIPYLLKKLYKYLDKNQNYIEYIKNLYDSNNPYFESDLEYLLKNVVDKSVLKLLNMFDNETNKSKIYLLGATLKNYKKK</sequence>
<dbReference type="RefSeq" id="WP_026390011.1">
    <property type="nucleotide sequence ID" value="NZ_LR215048.1"/>
</dbReference>
<dbReference type="KEGG" id="aaxa:NCTC10138_01084"/>
<evidence type="ECO:0000313" key="2">
    <source>
        <dbReference type="Proteomes" id="UP000289841"/>
    </source>
</evidence>
<dbReference type="Proteomes" id="UP000289841">
    <property type="component" value="Chromosome"/>
</dbReference>
<protein>
    <submittedName>
        <fullName evidence="1">Uncharacterized protein</fullName>
    </submittedName>
</protein>
<organism evidence="1 2">
    <name type="scientific">Haploplasma axanthum</name>
    <name type="common">Acholeplasma axanthum</name>
    <dbReference type="NCBI Taxonomy" id="29552"/>
    <lineage>
        <taxon>Bacteria</taxon>
        <taxon>Bacillati</taxon>
        <taxon>Mycoplasmatota</taxon>
        <taxon>Mollicutes</taxon>
        <taxon>Acholeplasmatales</taxon>
        <taxon>Acholeplasmataceae</taxon>
        <taxon>Haploplasma</taxon>
    </lineage>
</organism>
<gene>
    <name evidence="1" type="ORF">NCTC10138_01084</name>
</gene>
<keyword evidence="2" id="KW-1185">Reference proteome</keyword>